<proteinExistence type="predicted"/>
<evidence type="ECO:0000313" key="3">
    <source>
        <dbReference type="Proteomes" id="UP000008177"/>
    </source>
</evidence>
<dbReference type="HOGENOM" id="CLU_2830903_0_0_1"/>
<protein>
    <submittedName>
        <fullName evidence="2">Uncharacterized protein</fullName>
    </submittedName>
</protein>
<feature type="compositionally biased region" description="Basic and acidic residues" evidence="1">
    <location>
        <begin position="45"/>
        <end position="54"/>
    </location>
</feature>
<dbReference type="InParanoid" id="G2Y3X3"/>
<gene>
    <name evidence="2" type="ORF">BofuT4_uP005220.1</name>
</gene>
<name>G2Y3X3_BOTF4</name>
<dbReference type="Proteomes" id="UP000008177">
    <property type="component" value="Unplaced contigs"/>
</dbReference>
<evidence type="ECO:0000256" key="1">
    <source>
        <dbReference type="SAM" id="MobiDB-lite"/>
    </source>
</evidence>
<sequence length="66" mass="7412">MRQNHSKYWAGYPIRLSTGTMVTFLVREYIFTGSRGPSPAGTSDNSRESMRQDPHTNSSPKPKPQA</sequence>
<dbReference type="EMBL" id="FQ790286">
    <property type="protein sequence ID" value="CCD47363.1"/>
    <property type="molecule type" value="Genomic_DNA"/>
</dbReference>
<dbReference type="AlphaFoldDB" id="G2Y3X3"/>
<organism evidence="2 3">
    <name type="scientific">Botryotinia fuckeliana (strain T4)</name>
    <name type="common">Noble rot fungus</name>
    <name type="synonym">Botrytis cinerea</name>
    <dbReference type="NCBI Taxonomy" id="999810"/>
    <lineage>
        <taxon>Eukaryota</taxon>
        <taxon>Fungi</taxon>
        <taxon>Dikarya</taxon>
        <taxon>Ascomycota</taxon>
        <taxon>Pezizomycotina</taxon>
        <taxon>Leotiomycetes</taxon>
        <taxon>Helotiales</taxon>
        <taxon>Sclerotiniaceae</taxon>
        <taxon>Botrytis</taxon>
    </lineage>
</organism>
<feature type="region of interest" description="Disordered" evidence="1">
    <location>
        <begin position="32"/>
        <end position="66"/>
    </location>
</feature>
<accession>G2Y3X3</accession>
<evidence type="ECO:0000313" key="2">
    <source>
        <dbReference type="EMBL" id="CCD47363.1"/>
    </source>
</evidence>
<reference evidence="3" key="1">
    <citation type="journal article" date="2011" name="PLoS Genet.">
        <title>Genomic analysis of the necrotrophic fungal pathogens Sclerotinia sclerotiorum and Botrytis cinerea.</title>
        <authorList>
            <person name="Amselem J."/>
            <person name="Cuomo C.A."/>
            <person name="van Kan J.A."/>
            <person name="Viaud M."/>
            <person name="Benito E.P."/>
            <person name="Couloux A."/>
            <person name="Coutinho P.M."/>
            <person name="de Vries R.P."/>
            <person name="Dyer P.S."/>
            <person name="Fillinger S."/>
            <person name="Fournier E."/>
            <person name="Gout L."/>
            <person name="Hahn M."/>
            <person name="Kohn L."/>
            <person name="Lapalu N."/>
            <person name="Plummer K.M."/>
            <person name="Pradier J.M."/>
            <person name="Quevillon E."/>
            <person name="Sharon A."/>
            <person name="Simon A."/>
            <person name="ten Have A."/>
            <person name="Tudzynski B."/>
            <person name="Tudzynski P."/>
            <person name="Wincker P."/>
            <person name="Andrew M."/>
            <person name="Anthouard V."/>
            <person name="Beever R.E."/>
            <person name="Beffa R."/>
            <person name="Benoit I."/>
            <person name="Bouzid O."/>
            <person name="Brault B."/>
            <person name="Chen Z."/>
            <person name="Choquer M."/>
            <person name="Collemare J."/>
            <person name="Cotton P."/>
            <person name="Danchin E.G."/>
            <person name="Da Silva C."/>
            <person name="Gautier A."/>
            <person name="Giraud C."/>
            <person name="Giraud T."/>
            <person name="Gonzalez C."/>
            <person name="Grossetete S."/>
            <person name="Guldener U."/>
            <person name="Henrissat B."/>
            <person name="Howlett B.J."/>
            <person name="Kodira C."/>
            <person name="Kretschmer M."/>
            <person name="Lappartient A."/>
            <person name="Leroch M."/>
            <person name="Levis C."/>
            <person name="Mauceli E."/>
            <person name="Neuveglise C."/>
            <person name="Oeser B."/>
            <person name="Pearson M."/>
            <person name="Poulain J."/>
            <person name="Poussereau N."/>
            <person name="Quesneville H."/>
            <person name="Rascle C."/>
            <person name="Schumacher J."/>
            <person name="Segurens B."/>
            <person name="Sexton A."/>
            <person name="Silva E."/>
            <person name="Sirven C."/>
            <person name="Soanes D.M."/>
            <person name="Talbot N.J."/>
            <person name="Templeton M."/>
            <person name="Yandava C."/>
            <person name="Yarden O."/>
            <person name="Zeng Q."/>
            <person name="Rollins J.A."/>
            <person name="Lebrun M.H."/>
            <person name="Dickman M."/>
        </authorList>
    </citation>
    <scope>NUCLEOTIDE SEQUENCE [LARGE SCALE GENOMIC DNA]</scope>
    <source>
        <strain evidence="3">T4</strain>
    </source>
</reference>